<feature type="compositionally biased region" description="Low complexity" evidence="1">
    <location>
        <begin position="50"/>
        <end position="64"/>
    </location>
</feature>
<feature type="compositionally biased region" description="Pro residues" evidence="1">
    <location>
        <begin position="1"/>
        <end position="10"/>
    </location>
</feature>
<feature type="region of interest" description="Disordered" evidence="1">
    <location>
        <begin position="1"/>
        <end position="93"/>
    </location>
</feature>
<protein>
    <submittedName>
        <fullName evidence="2">Uncharacterized protein</fullName>
    </submittedName>
</protein>
<dbReference type="PANTHER" id="PTHR13944">
    <property type="entry name" value="AGAP007712-PA"/>
    <property type="match status" value="1"/>
</dbReference>
<evidence type="ECO:0000313" key="2">
    <source>
        <dbReference type="Ensembl" id="ENSCMMP00000009676.1"/>
    </source>
</evidence>
<reference evidence="2" key="1">
    <citation type="submission" date="2025-08" db="UniProtKB">
        <authorList>
            <consortium name="Ensembl"/>
        </authorList>
    </citation>
    <scope>IDENTIFICATION</scope>
</reference>
<dbReference type="GO" id="GO:0035023">
    <property type="term" value="P:regulation of Rho protein signal transduction"/>
    <property type="evidence" value="ECO:0007669"/>
    <property type="project" value="TreeGrafter"/>
</dbReference>
<dbReference type="GO" id="GO:0008017">
    <property type="term" value="F:microtubule binding"/>
    <property type="evidence" value="ECO:0007669"/>
    <property type="project" value="TreeGrafter"/>
</dbReference>
<name>A0A8C3BUL7_CAIMO</name>
<dbReference type="GO" id="GO:0032587">
    <property type="term" value="C:ruffle membrane"/>
    <property type="evidence" value="ECO:0007669"/>
    <property type="project" value="TreeGrafter"/>
</dbReference>
<dbReference type="SUPFAM" id="SSF57889">
    <property type="entry name" value="Cysteine-rich domain"/>
    <property type="match status" value="1"/>
</dbReference>
<sequence>MAPNQPPRPPLWCSGSSVQHPRHTPRLAPRIRGSGHRCHGCPASVPPTPGCRSSGCPSPRRSVSLKGLSPDDIDSSTEQLEGLGRRRWDPRRAPLIHSTESLLSLDEEDEADLQRAQEDARRLQGYGARSAGGCALAKSASLSVIDSFPPAVEISPFASQQSLANGFGAGSCGQLAASGEPGSREGSPLGRTLSFIRRMTGKTKSKEKEKMKEGKEKDARYTNGHLFTTITVSGMTMCFACNKSITAKEALICPSECPGARPGLRGSGGRGTPPVAPSPAVGARTGSCGLGCAPAVAAAPSVPQDGAGCRLGGYFGAARSWRGG</sequence>
<dbReference type="GO" id="GO:0007015">
    <property type="term" value="P:actin filament organization"/>
    <property type="evidence" value="ECO:0007669"/>
    <property type="project" value="TreeGrafter"/>
</dbReference>
<dbReference type="Proteomes" id="UP000694556">
    <property type="component" value="Unassembled WGS sequence"/>
</dbReference>
<dbReference type="GO" id="GO:0000902">
    <property type="term" value="P:cell morphogenesis"/>
    <property type="evidence" value="ECO:0007669"/>
    <property type="project" value="TreeGrafter"/>
</dbReference>
<dbReference type="GO" id="GO:0045666">
    <property type="term" value="P:positive regulation of neuron differentiation"/>
    <property type="evidence" value="ECO:0007669"/>
    <property type="project" value="TreeGrafter"/>
</dbReference>
<reference evidence="2" key="2">
    <citation type="submission" date="2025-09" db="UniProtKB">
        <authorList>
            <consortium name="Ensembl"/>
        </authorList>
    </citation>
    <scope>IDENTIFICATION</scope>
</reference>
<dbReference type="Ensembl" id="ENSCMMT00000010678.1">
    <property type="protein sequence ID" value="ENSCMMP00000009676.1"/>
    <property type="gene ID" value="ENSCMMG00000006151.1"/>
</dbReference>
<dbReference type="InterPro" id="IPR051632">
    <property type="entry name" value="Rho_GEF"/>
</dbReference>
<feature type="compositionally biased region" description="Basic and acidic residues" evidence="1">
    <location>
        <begin position="83"/>
        <end position="92"/>
    </location>
</feature>
<evidence type="ECO:0000256" key="1">
    <source>
        <dbReference type="SAM" id="MobiDB-lite"/>
    </source>
</evidence>
<accession>A0A8C3BUL7</accession>
<dbReference type="AlphaFoldDB" id="A0A8C3BUL7"/>
<dbReference type="PANTHER" id="PTHR13944:SF20">
    <property type="entry name" value="RHO GUANINE NUCLEOTIDE EXCHANGE FACTOR 2"/>
    <property type="match status" value="1"/>
</dbReference>
<organism evidence="2 3">
    <name type="scientific">Cairina moschata</name>
    <name type="common">Muscovy duck</name>
    <dbReference type="NCBI Taxonomy" id="8855"/>
    <lineage>
        <taxon>Eukaryota</taxon>
        <taxon>Metazoa</taxon>
        <taxon>Chordata</taxon>
        <taxon>Craniata</taxon>
        <taxon>Vertebrata</taxon>
        <taxon>Euteleostomi</taxon>
        <taxon>Archelosauria</taxon>
        <taxon>Archosauria</taxon>
        <taxon>Dinosauria</taxon>
        <taxon>Saurischia</taxon>
        <taxon>Theropoda</taxon>
        <taxon>Coelurosauria</taxon>
        <taxon>Aves</taxon>
        <taxon>Neognathae</taxon>
        <taxon>Galloanserae</taxon>
        <taxon>Anseriformes</taxon>
        <taxon>Anatidae</taxon>
        <taxon>Anatinae</taxon>
        <taxon>Cairina</taxon>
    </lineage>
</organism>
<dbReference type="GO" id="GO:0005856">
    <property type="term" value="C:cytoskeleton"/>
    <property type="evidence" value="ECO:0007669"/>
    <property type="project" value="TreeGrafter"/>
</dbReference>
<dbReference type="InterPro" id="IPR046349">
    <property type="entry name" value="C1-like_sf"/>
</dbReference>
<proteinExistence type="predicted"/>
<keyword evidence="3" id="KW-1185">Reference proteome</keyword>
<evidence type="ECO:0000313" key="3">
    <source>
        <dbReference type="Proteomes" id="UP000694556"/>
    </source>
</evidence>